<dbReference type="Proteomes" id="UP000037395">
    <property type="component" value="Unassembled WGS sequence"/>
</dbReference>
<name>A0A1E7N621_KITAU</name>
<proteinExistence type="predicted"/>
<dbReference type="Proteomes" id="UP000610124">
    <property type="component" value="Unassembled WGS sequence"/>
</dbReference>
<dbReference type="GeneID" id="97489562"/>
<reference evidence="3 4" key="2">
    <citation type="submission" date="2014-07" db="EMBL/GenBank/DDBJ databases">
        <authorList>
            <person name="Zhang J.E."/>
            <person name="Yang H."/>
            <person name="Guo J."/>
            <person name="Deng Z."/>
            <person name="Luo H."/>
            <person name="Luo M."/>
            <person name="Zhao B."/>
        </authorList>
    </citation>
    <scope>NUCLEOTIDE SEQUENCE [LARGE SCALE GENOMIC DNA]</scope>
    <source>
        <strain evidence="3">ATCC 10762</strain>
        <strain evidence="4">ATCC 10762 / DSM 40127 / CCM 3239 / JCM 4008 / LMG 5968 / NBRC 12843 / NCIMB 8234 / A-377</strain>
    </source>
</reference>
<dbReference type="Pfam" id="PF19054">
    <property type="entry name" value="DUF5753"/>
    <property type="match status" value="1"/>
</dbReference>
<dbReference type="EMBL" id="BMUB01000028">
    <property type="protein sequence ID" value="GGV02646.1"/>
    <property type="molecule type" value="Genomic_DNA"/>
</dbReference>
<keyword evidence="4" id="KW-1185">Reference proteome</keyword>
<dbReference type="EMBL" id="JPRF03000030">
    <property type="protein sequence ID" value="OEV36135.1"/>
    <property type="molecule type" value="Genomic_DNA"/>
</dbReference>
<accession>A0A8H9LXP0</accession>
<dbReference type="AlphaFoldDB" id="A0A1E7N621"/>
<reference evidence="2" key="5">
    <citation type="submission" date="2020-09" db="EMBL/GenBank/DDBJ databases">
        <authorList>
            <person name="Sun Q."/>
            <person name="Ohkuma M."/>
        </authorList>
    </citation>
    <scope>NUCLEOTIDE SEQUENCE</scope>
    <source>
        <strain evidence="2">JCM 4434</strain>
    </source>
</reference>
<dbReference type="PROSITE" id="PS50943">
    <property type="entry name" value="HTH_CROC1"/>
    <property type="match status" value="1"/>
</dbReference>
<dbReference type="InterPro" id="IPR043917">
    <property type="entry name" value="DUF5753"/>
</dbReference>
<dbReference type="Gene3D" id="1.10.260.40">
    <property type="entry name" value="lambda repressor-like DNA-binding domains"/>
    <property type="match status" value="1"/>
</dbReference>
<dbReference type="RefSeq" id="WP_030553191.1">
    <property type="nucleotide sequence ID" value="NZ_BMUB01000028.1"/>
</dbReference>
<reference evidence="2" key="1">
    <citation type="journal article" date="2014" name="Int. J. Syst. Evol. Microbiol.">
        <title>Complete genome sequence of Corynebacterium casei LMG S-19264T (=DSM 44701T), isolated from a smear-ripened cheese.</title>
        <authorList>
            <consortium name="US DOE Joint Genome Institute (JGI-PGF)"/>
            <person name="Walter F."/>
            <person name="Albersmeier A."/>
            <person name="Kalinowski J."/>
            <person name="Ruckert C."/>
        </authorList>
    </citation>
    <scope>NUCLEOTIDE SEQUENCE</scope>
    <source>
        <strain evidence="2">JCM 4434</strain>
    </source>
</reference>
<dbReference type="SMART" id="SM00530">
    <property type="entry name" value="HTH_XRE"/>
    <property type="match status" value="1"/>
</dbReference>
<reference evidence="4" key="3">
    <citation type="submission" date="2016-08" db="EMBL/GenBank/DDBJ databases">
        <title>Sequencing, assembly and comparative genomics of S. aureofaciens ATCC 10762.</title>
        <authorList>
            <person name="Gradnigo J.S."/>
            <person name="Johnson N."/>
            <person name="Somerville G.A."/>
        </authorList>
    </citation>
    <scope>NUCLEOTIDE SEQUENCE [LARGE SCALE GENOMIC DNA]</scope>
    <source>
        <strain evidence="4">ATCC 10762 / DSM 40127 / CCM 3239 / JCM 4008 / LMG 5968 / NBRC 12843 / NCIMB 8234 / A-377</strain>
    </source>
</reference>
<evidence type="ECO:0000313" key="4">
    <source>
        <dbReference type="Proteomes" id="UP000037395"/>
    </source>
</evidence>
<sequence length="287" mass="31779">MANRQNPTLRQRRLGAELRRMREQAGFAGSHLARLLGVTPALVTQMENGKSAVSVERLHEIAEACMCANAPLVDALAGMARERDRAWWDEYRNTLTAAPIDVAEMEGHAKRLKSFNIGFIPGLLQTVPYAAAVFARGFTPLPGREVDRRVGFRLRRQQTIRSGETPYVALVHEAALRIQYGGPAVLKEQLGSLVEDSQLPGVSLRVVPFDTADFPGPSENLIYAEGPVPELDTVQADSSHGSHIFDSPAQLAGYRAIFERIEAVALPESESRDYIRSIMKELNDRYE</sequence>
<accession>A0A1E7N621</accession>
<evidence type="ECO:0000313" key="2">
    <source>
        <dbReference type="EMBL" id="GGV02646.1"/>
    </source>
</evidence>
<protein>
    <submittedName>
        <fullName evidence="2">Transcriptional regulator</fullName>
    </submittedName>
</protein>
<feature type="domain" description="HTH cro/C1-type" evidence="1">
    <location>
        <begin position="18"/>
        <end position="64"/>
    </location>
</feature>
<dbReference type="Pfam" id="PF13560">
    <property type="entry name" value="HTH_31"/>
    <property type="match status" value="1"/>
</dbReference>
<evidence type="ECO:0000259" key="1">
    <source>
        <dbReference type="PROSITE" id="PS50943"/>
    </source>
</evidence>
<reference evidence="3" key="4">
    <citation type="submission" date="2016-08" db="EMBL/GenBank/DDBJ databases">
        <title>Sequencing, Assembly and Comparative Genomics of S. aureofaciens ATCC 10762.</title>
        <authorList>
            <person name="Gradnigo J.S."/>
            <person name="Johnson N."/>
            <person name="Somerville G.A."/>
        </authorList>
    </citation>
    <scope>NUCLEOTIDE SEQUENCE [LARGE SCALE GENOMIC DNA]</scope>
    <source>
        <strain evidence="3">ATCC 10762</strain>
    </source>
</reference>
<dbReference type="InterPro" id="IPR010982">
    <property type="entry name" value="Lambda_DNA-bd_dom_sf"/>
</dbReference>
<dbReference type="GO" id="GO:0003677">
    <property type="term" value="F:DNA binding"/>
    <property type="evidence" value="ECO:0007669"/>
    <property type="project" value="InterPro"/>
</dbReference>
<evidence type="ECO:0000313" key="3">
    <source>
        <dbReference type="EMBL" id="OEV36135.1"/>
    </source>
</evidence>
<dbReference type="CDD" id="cd00093">
    <property type="entry name" value="HTH_XRE"/>
    <property type="match status" value="1"/>
</dbReference>
<organism evidence="3 4">
    <name type="scientific">Kitasatospora aureofaciens</name>
    <name type="common">Streptomyces aureofaciens</name>
    <dbReference type="NCBI Taxonomy" id="1894"/>
    <lineage>
        <taxon>Bacteria</taxon>
        <taxon>Bacillati</taxon>
        <taxon>Actinomycetota</taxon>
        <taxon>Actinomycetes</taxon>
        <taxon>Kitasatosporales</taxon>
        <taxon>Streptomycetaceae</taxon>
        <taxon>Kitasatospora</taxon>
    </lineage>
</organism>
<comment type="caution">
    <text evidence="3">The sequence shown here is derived from an EMBL/GenBank/DDBJ whole genome shotgun (WGS) entry which is preliminary data.</text>
</comment>
<gene>
    <name evidence="2" type="ORF">GCM10010502_66610</name>
    <name evidence="3" type="ORF">HS99_0031200</name>
</gene>
<dbReference type="InterPro" id="IPR001387">
    <property type="entry name" value="Cro/C1-type_HTH"/>
</dbReference>
<dbReference type="SUPFAM" id="SSF47413">
    <property type="entry name" value="lambda repressor-like DNA-binding domains"/>
    <property type="match status" value="1"/>
</dbReference>